<feature type="domain" description="HTH cro/C1-type" evidence="1">
    <location>
        <begin position="22"/>
        <end position="74"/>
    </location>
</feature>
<dbReference type="RefSeq" id="WP_026655919.1">
    <property type="nucleotide sequence ID" value="NZ_FMUR01000007.1"/>
</dbReference>
<evidence type="ECO:0000313" key="3">
    <source>
        <dbReference type="Proteomes" id="UP000183047"/>
    </source>
</evidence>
<dbReference type="InterPro" id="IPR001387">
    <property type="entry name" value="Cro/C1-type_HTH"/>
</dbReference>
<dbReference type="EMBL" id="FMUR01000007">
    <property type="protein sequence ID" value="SCY07830.1"/>
    <property type="molecule type" value="Genomic_DNA"/>
</dbReference>
<proteinExistence type="predicted"/>
<sequence length="94" mass="10815">MDYTNYLWDTPSDVALRLANKIKSVRKRKKITQKQLAGRSNVSYATLRKFEKTGQISLESFIKLTMELGLIQEINNLFSEPVYTSIEEVINASK</sequence>
<dbReference type="Gene3D" id="1.10.260.40">
    <property type="entry name" value="lambda repressor-like DNA-binding domains"/>
    <property type="match status" value="1"/>
</dbReference>
<dbReference type="SUPFAM" id="SSF47413">
    <property type="entry name" value="lambda repressor-like DNA-binding domains"/>
    <property type="match status" value="1"/>
</dbReference>
<evidence type="ECO:0000313" key="2">
    <source>
        <dbReference type="EMBL" id="SCY07830.1"/>
    </source>
</evidence>
<dbReference type="InterPro" id="IPR010982">
    <property type="entry name" value="Lambda_DNA-bd_dom_sf"/>
</dbReference>
<dbReference type="AlphaFoldDB" id="A0A1G5D044"/>
<protein>
    <submittedName>
        <fullName evidence="2">Helix-turn-helix</fullName>
    </submittedName>
</protein>
<dbReference type="OrthoDB" id="129830at2"/>
<organism evidence="2 3">
    <name type="scientific">Butyrivibrio hungatei</name>
    <dbReference type="NCBI Taxonomy" id="185008"/>
    <lineage>
        <taxon>Bacteria</taxon>
        <taxon>Bacillati</taxon>
        <taxon>Bacillota</taxon>
        <taxon>Clostridia</taxon>
        <taxon>Lachnospirales</taxon>
        <taxon>Lachnospiraceae</taxon>
        <taxon>Butyrivibrio</taxon>
    </lineage>
</organism>
<dbReference type="Pfam" id="PF01381">
    <property type="entry name" value="HTH_3"/>
    <property type="match status" value="1"/>
</dbReference>
<dbReference type="Proteomes" id="UP000183047">
    <property type="component" value="Unassembled WGS sequence"/>
</dbReference>
<accession>A0A1G5D044</accession>
<name>A0A1G5D044_9FIRM</name>
<keyword evidence="3" id="KW-1185">Reference proteome</keyword>
<dbReference type="CDD" id="cd00093">
    <property type="entry name" value="HTH_XRE"/>
    <property type="match status" value="1"/>
</dbReference>
<dbReference type="SMART" id="SM00530">
    <property type="entry name" value="HTH_XRE"/>
    <property type="match status" value="1"/>
</dbReference>
<dbReference type="PROSITE" id="PS50943">
    <property type="entry name" value="HTH_CROC1"/>
    <property type="match status" value="1"/>
</dbReference>
<reference evidence="3" key="1">
    <citation type="submission" date="2016-10" db="EMBL/GenBank/DDBJ databases">
        <authorList>
            <person name="Varghese N."/>
            <person name="Submissions S."/>
        </authorList>
    </citation>
    <scope>NUCLEOTIDE SEQUENCE [LARGE SCALE GENOMIC DNA]</scope>
    <source>
        <strain evidence="3">XBD2006</strain>
    </source>
</reference>
<evidence type="ECO:0000259" key="1">
    <source>
        <dbReference type="PROSITE" id="PS50943"/>
    </source>
</evidence>
<gene>
    <name evidence="2" type="ORF">SAMN02910451_01307</name>
</gene>
<dbReference type="GO" id="GO:0003677">
    <property type="term" value="F:DNA binding"/>
    <property type="evidence" value="ECO:0007669"/>
    <property type="project" value="InterPro"/>
</dbReference>